<accession>A0A5C2S511</accession>
<feature type="compositionally biased region" description="Low complexity" evidence="1">
    <location>
        <begin position="17"/>
        <end position="31"/>
    </location>
</feature>
<feature type="region of interest" description="Disordered" evidence="1">
    <location>
        <begin position="17"/>
        <end position="43"/>
    </location>
</feature>
<dbReference type="EMBL" id="ML122273">
    <property type="protein sequence ID" value="RPD58803.1"/>
    <property type="molecule type" value="Genomic_DNA"/>
</dbReference>
<evidence type="ECO:0000313" key="2">
    <source>
        <dbReference type="EMBL" id="RPD58803.1"/>
    </source>
</evidence>
<evidence type="ECO:0000313" key="3">
    <source>
        <dbReference type="Proteomes" id="UP000313359"/>
    </source>
</evidence>
<name>A0A5C2S511_9APHY</name>
<evidence type="ECO:0000256" key="1">
    <source>
        <dbReference type="SAM" id="MobiDB-lite"/>
    </source>
</evidence>
<proteinExistence type="predicted"/>
<sequence>MQSLLQEIDEMLQQLVDNSSPPVDDSASVDNFSPVENSSPGVDNSSSAIIPRMIPLQFLAPMVPFWLELIWNPFSFCVHEQGISLQAILDLEMHQEWYWILGMPDSVMPYPGQTWLHVSWPGYRQYTHTVLLEHNRTTWSIARAIARAYESFLQEAREWDFEPNEGAEWQITGEPNDVHTLANLRLHRLCWVNGEIYQADVELVVPRD</sequence>
<gene>
    <name evidence="2" type="ORF">L227DRAFT_177337</name>
</gene>
<dbReference type="AlphaFoldDB" id="A0A5C2S511"/>
<organism evidence="2 3">
    <name type="scientific">Lentinus tigrinus ALCF2SS1-6</name>
    <dbReference type="NCBI Taxonomy" id="1328759"/>
    <lineage>
        <taxon>Eukaryota</taxon>
        <taxon>Fungi</taxon>
        <taxon>Dikarya</taxon>
        <taxon>Basidiomycota</taxon>
        <taxon>Agaricomycotina</taxon>
        <taxon>Agaricomycetes</taxon>
        <taxon>Polyporales</taxon>
        <taxon>Polyporaceae</taxon>
        <taxon>Lentinus</taxon>
    </lineage>
</organism>
<dbReference type="Proteomes" id="UP000313359">
    <property type="component" value="Unassembled WGS sequence"/>
</dbReference>
<protein>
    <submittedName>
        <fullName evidence="2">Uncharacterized protein</fullName>
    </submittedName>
</protein>
<dbReference type="OrthoDB" id="2757463at2759"/>
<keyword evidence="3" id="KW-1185">Reference proteome</keyword>
<reference evidence="2" key="1">
    <citation type="journal article" date="2018" name="Genome Biol. Evol.">
        <title>Genomics and development of Lentinus tigrinus, a white-rot wood-decaying mushroom with dimorphic fruiting bodies.</title>
        <authorList>
            <person name="Wu B."/>
            <person name="Xu Z."/>
            <person name="Knudson A."/>
            <person name="Carlson A."/>
            <person name="Chen N."/>
            <person name="Kovaka S."/>
            <person name="LaButti K."/>
            <person name="Lipzen A."/>
            <person name="Pennachio C."/>
            <person name="Riley R."/>
            <person name="Schakwitz W."/>
            <person name="Umezawa K."/>
            <person name="Ohm R.A."/>
            <person name="Grigoriev I.V."/>
            <person name="Nagy L.G."/>
            <person name="Gibbons J."/>
            <person name="Hibbett D."/>
        </authorList>
    </citation>
    <scope>NUCLEOTIDE SEQUENCE [LARGE SCALE GENOMIC DNA]</scope>
    <source>
        <strain evidence="2">ALCF2SS1-6</strain>
    </source>
</reference>
<feature type="compositionally biased region" description="Polar residues" evidence="1">
    <location>
        <begin position="34"/>
        <end position="43"/>
    </location>
</feature>